<keyword evidence="3" id="KW-1185">Reference proteome</keyword>
<accession>A0A507AX39</accession>
<sequence length="173" mass="19230">MKIPVAVLTLWVAACLGQQQTVCTNEMATSDDCADVINPIACYNQFGFNGARTLNCIDGKNDADKKRKVSRSPSFLSQAVLTASQLRRASAAAALAHHSVKIAQPSGYNDPRFYLVRKLLRILRDRAVRRLQLWRSMAQYSVASTVLDDADGIICRANHYNSVHPFRMIFGDK</sequence>
<comment type="caution">
    <text evidence="2">The sequence shown here is derived from an EMBL/GenBank/DDBJ whole genome shotgun (WGS) entry which is preliminary data.</text>
</comment>
<evidence type="ECO:0008006" key="4">
    <source>
        <dbReference type="Google" id="ProtNLM"/>
    </source>
</evidence>
<evidence type="ECO:0000313" key="2">
    <source>
        <dbReference type="EMBL" id="TPX15345.1"/>
    </source>
</evidence>
<dbReference type="RefSeq" id="XP_030997056.1">
    <property type="nucleotide sequence ID" value="XM_031139053.1"/>
</dbReference>
<organism evidence="2 3">
    <name type="scientific">Thyridium curvatum</name>
    <dbReference type="NCBI Taxonomy" id="1093900"/>
    <lineage>
        <taxon>Eukaryota</taxon>
        <taxon>Fungi</taxon>
        <taxon>Dikarya</taxon>
        <taxon>Ascomycota</taxon>
        <taxon>Pezizomycotina</taxon>
        <taxon>Sordariomycetes</taxon>
        <taxon>Sordariomycetidae</taxon>
        <taxon>Thyridiales</taxon>
        <taxon>Thyridiaceae</taxon>
        <taxon>Thyridium</taxon>
    </lineage>
</organism>
<dbReference type="GeneID" id="41972069"/>
<proteinExistence type="predicted"/>
<feature type="chain" id="PRO_5021209219" description="Secreted protein" evidence="1">
    <location>
        <begin position="18"/>
        <end position="173"/>
    </location>
</feature>
<dbReference type="PROSITE" id="PS51257">
    <property type="entry name" value="PROKAR_LIPOPROTEIN"/>
    <property type="match status" value="1"/>
</dbReference>
<evidence type="ECO:0000256" key="1">
    <source>
        <dbReference type="SAM" id="SignalP"/>
    </source>
</evidence>
<evidence type="ECO:0000313" key="3">
    <source>
        <dbReference type="Proteomes" id="UP000319257"/>
    </source>
</evidence>
<dbReference type="InParanoid" id="A0A507AX39"/>
<name>A0A507AX39_9PEZI</name>
<gene>
    <name evidence="2" type="ORF">E0L32_004622</name>
</gene>
<dbReference type="OrthoDB" id="5194348at2759"/>
<protein>
    <recommendedName>
        <fullName evidence="4">Secreted protein</fullName>
    </recommendedName>
</protein>
<dbReference type="EMBL" id="SKBQ01000022">
    <property type="protein sequence ID" value="TPX15345.1"/>
    <property type="molecule type" value="Genomic_DNA"/>
</dbReference>
<dbReference type="Proteomes" id="UP000319257">
    <property type="component" value="Unassembled WGS sequence"/>
</dbReference>
<feature type="signal peptide" evidence="1">
    <location>
        <begin position="1"/>
        <end position="17"/>
    </location>
</feature>
<keyword evidence="1" id="KW-0732">Signal</keyword>
<dbReference type="AlphaFoldDB" id="A0A507AX39"/>
<reference evidence="2 3" key="1">
    <citation type="submission" date="2019-06" db="EMBL/GenBank/DDBJ databases">
        <title>Draft genome sequence of the filamentous fungus Phialemoniopsis curvata isolated from diesel fuel.</title>
        <authorList>
            <person name="Varaljay V.A."/>
            <person name="Lyon W.J."/>
            <person name="Crouch A.L."/>
            <person name="Drake C.E."/>
            <person name="Hollomon J.M."/>
            <person name="Nadeau L.J."/>
            <person name="Nunn H.S."/>
            <person name="Stevenson B.S."/>
            <person name="Bojanowski C.L."/>
            <person name="Crookes-Goodson W.J."/>
        </authorList>
    </citation>
    <scope>NUCLEOTIDE SEQUENCE [LARGE SCALE GENOMIC DNA]</scope>
    <source>
        <strain evidence="2 3">D216</strain>
    </source>
</reference>